<evidence type="ECO:0000313" key="1">
    <source>
        <dbReference type="EMBL" id="CAB4131182.1"/>
    </source>
</evidence>
<dbReference type="EMBL" id="LR796251">
    <property type="protein sequence ID" value="CAB4131182.1"/>
    <property type="molecule type" value="Genomic_DNA"/>
</dbReference>
<gene>
    <name evidence="1" type="ORF">UFOVP130_66</name>
</gene>
<organism evidence="1">
    <name type="scientific">uncultured Caudovirales phage</name>
    <dbReference type="NCBI Taxonomy" id="2100421"/>
    <lineage>
        <taxon>Viruses</taxon>
        <taxon>Duplodnaviria</taxon>
        <taxon>Heunggongvirae</taxon>
        <taxon>Uroviricota</taxon>
        <taxon>Caudoviricetes</taxon>
        <taxon>Peduoviridae</taxon>
        <taxon>Maltschvirus</taxon>
        <taxon>Maltschvirus maltsch</taxon>
    </lineage>
</organism>
<proteinExistence type="predicted"/>
<protein>
    <submittedName>
        <fullName evidence="1">Uncharacterized protein</fullName>
    </submittedName>
</protein>
<sequence length="56" mass="6156">MRYLVTVARTQEVELAVDATNRQDAMNRAERLAETSPEALAWVRVNQGAVLAEVAA</sequence>
<reference evidence="1" key="1">
    <citation type="submission" date="2020-04" db="EMBL/GenBank/DDBJ databases">
        <authorList>
            <person name="Chiriac C."/>
            <person name="Salcher M."/>
            <person name="Ghai R."/>
            <person name="Kavagutti S V."/>
        </authorList>
    </citation>
    <scope>NUCLEOTIDE SEQUENCE</scope>
</reference>
<name>A0A6J5LCI9_9CAUD</name>
<accession>A0A6J5LCI9</accession>